<evidence type="ECO:0000313" key="2">
    <source>
        <dbReference type="EMBL" id="AZI55665.1"/>
    </source>
</evidence>
<protein>
    <submittedName>
        <fullName evidence="1">Uncharacterized protein</fullName>
    </submittedName>
</protein>
<reference evidence="1" key="2">
    <citation type="submission" date="2018-11" db="EMBL/GenBank/DDBJ databases">
        <title>Proposal to divide the Flavobacteriaceae and reorganize its genera based on Amino Acid Identity values calculated from whole genome sequences.</title>
        <authorList>
            <person name="Nicholson A.C."/>
            <person name="Gulvik C.A."/>
            <person name="Whitney A.M."/>
            <person name="Humrighouse B.W."/>
            <person name="Bell M."/>
            <person name="Holmes B."/>
            <person name="Steigerwalt A."/>
            <person name="Villarma A."/>
            <person name="Sheth M."/>
            <person name="Batra D."/>
            <person name="Pryor J."/>
            <person name="Bernardet J.-F."/>
            <person name="Hugo C."/>
            <person name="Kampfer P."/>
            <person name="Newman J."/>
            <person name="Mcquiston J.R."/>
        </authorList>
    </citation>
    <scope>NUCLEOTIDE SEQUENCE [LARGE SCALE GENOMIC DNA]</scope>
    <source>
        <strain evidence="1">H6466</strain>
    </source>
</reference>
<dbReference type="EMBL" id="CP034160">
    <property type="protein sequence ID" value="AZI53915.1"/>
    <property type="molecule type" value="Genomic_DNA"/>
</dbReference>
<organism evidence="1 3">
    <name type="scientific">Epilithonimonas vandammei</name>
    <dbReference type="NCBI Taxonomy" id="2487072"/>
    <lineage>
        <taxon>Bacteria</taxon>
        <taxon>Pseudomonadati</taxon>
        <taxon>Bacteroidota</taxon>
        <taxon>Flavobacteriia</taxon>
        <taxon>Flavobacteriales</taxon>
        <taxon>Weeksellaceae</taxon>
        <taxon>Chryseobacterium group</taxon>
        <taxon>Epilithonimonas</taxon>
    </lineage>
</organism>
<name>A0A3G8ZB36_9FLAO</name>
<sequence>MTNLTCEFTDINGSLAIRIKAINASAGDKILLDDILEGRYGLPNKISGKTKGGQASELLMEFNKKFDVSEYINAISTKPIWKRNDVIYSKVQRYRDNEAGAESESQIIMPSRRQKLFFEIPGYEEIKSFSPHIIPMRYAPAKSRGSRGNNSPAGFKKIVNGINRIPVTGEITEIDFEQEKFFKVQSQTFISGRNIKQSGKKSTIVGIAIFNFCLELTIGDRKIITEPIVSLNMLGIITNVNNLKKPDMEKLVIPNSDFFVAISYKQK</sequence>
<dbReference type="RefSeq" id="WP_124985410.1">
    <property type="nucleotide sequence ID" value="NZ_CP034160.1"/>
</dbReference>
<gene>
    <name evidence="1" type="ORF">EIB75_00975</name>
    <name evidence="2" type="ORF">EIB75_10565</name>
</gene>
<evidence type="ECO:0000313" key="1">
    <source>
        <dbReference type="EMBL" id="AZI53915.1"/>
    </source>
</evidence>
<evidence type="ECO:0000313" key="3">
    <source>
        <dbReference type="Proteomes" id="UP000272316"/>
    </source>
</evidence>
<dbReference type="KEGG" id="eva:EIB75_10565"/>
<accession>A0A3G8ZB36</accession>
<proteinExistence type="predicted"/>
<dbReference type="AlphaFoldDB" id="A0A3G8ZB36"/>
<dbReference type="KEGG" id="eva:EIB75_00975"/>
<reference evidence="3" key="1">
    <citation type="submission" date="2018-11" db="EMBL/GenBank/DDBJ databases">
        <title>Proposal to divide the Flavobacteriaceae and reorganize its genera based on Amino Acid Identity values calculated from whole genome sequences.</title>
        <authorList>
            <person name="Nicholson A.C."/>
            <person name="Gulvik C.A."/>
            <person name="Whitney A.M."/>
            <person name="Sheth M."/>
            <person name="Batra D."/>
            <person name="Pryor J."/>
            <person name="Bernardet J.-F."/>
            <person name="Hugo C."/>
            <person name="Kampfer P."/>
            <person name="Newman J.D."/>
            <person name="McQuiston J.R."/>
        </authorList>
    </citation>
    <scope>NUCLEOTIDE SEQUENCE [LARGE SCALE GENOMIC DNA]</scope>
    <source>
        <strain evidence="3">H6466</strain>
    </source>
</reference>
<dbReference type="EMBL" id="CP034160">
    <property type="protein sequence ID" value="AZI55665.1"/>
    <property type="molecule type" value="Genomic_DNA"/>
</dbReference>
<dbReference type="Proteomes" id="UP000272316">
    <property type="component" value="Chromosome"/>
</dbReference>